<dbReference type="SUPFAM" id="SSF53383">
    <property type="entry name" value="PLP-dependent transferases"/>
    <property type="match status" value="1"/>
</dbReference>
<sequence length="399" mass="42345">MDVQQLFSARGRAGADPELAIILAGPPPGTLGMTGGFPNASTFPSEELTEIATRLVTDEPGLALQYGPSAGLPSFREYLVARTAKLQGREPASDELMVTSGGMECIDLLCRSLLDPGDDVAVEAPTYLGAIMAFKDYGAVQTGVPMDADGIDVDAFAERLASGYRPKFLYTIPEFQNPSGRTMTLERRRALVDVCRSHGVLIVEDVAYKELSFDGTQLPSLWSLGPDVVVQAGTFSKIFCPGTRLGWAVGPAALIAQLASAKGGTDQCAGALSQRLVEEYGRAGLFGKRLPHTRALYESHWVALSAALTRHMPEGVSWSEPTGGMFTWLRMPEGLDSRALRPAATQAGVAYVPGAPFYVEAGGANEMRLSYSSLGEVQLGEAAERLAGVIEAALVTAAR</sequence>
<evidence type="ECO:0000256" key="4">
    <source>
        <dbReference type="ARBA" id="ARBA00022576"/>
    </source>
</evidence>
<dbReference type="CDD" id="cd00609">
    <property type="entry name" value="AAT_like"/>
    <property type="match status" value="1"/>
</dbReference>
<evidence type="ECO:0000256" key="2">
    <source>
        <dbReference type="ARBA" id="ARBA00007441"/>
    </source>
</evidence>
<evidence type="ECO:0000313" key="9">
    <source>
        <dbReference type="Proteomes" id="UP001147653"/>
    </source>
</evidence>
<name>A0A9X3NGM4_9ACTN</name>
<keyword evidence="6" id="KW-0663">Pyridoxal phosphate</keyword>
<dbReference type="GO" id="GO:1901605">
    <property type="term" value="P:alpha-amino acid metabolic process"/>
    <property type="evidence" value="ECO:0007669"/>
    <property type="project" value="TreeGrafter"/>
</dbReference>
<comment type="subunit">
    <text evidence="3">Homodimer.</text>
</comment>
<dbReference type="InterPro" id="IPR015422">
    <property type="entry name" value="PyrdxlP-dep_Trfase_small"/>
</dbReference>
<comment type="similarity">
    <text evidence="2">Belongs to the class-I pyridoxal-phosphate-dependent aminotransferase family.</text>
</comment>
<dbReference type="Gene3D" id="3.40.640.10">
    <property type="entry name" value="Type I PLP-dependent aspartate aminotransferase-like (Major domain)"/>
    <property type="match status" value="1"/>
</dbReference>
<dbReference type="InterPro" id="IPR015421">
    <property type="entry name" value="PyrdxlP-dep_Trfase_major"/>
</dbReference>
<comment type="caution">
    <text evidence="8">The sequence shown here is derived from an EMBL/GenBank/DDBJ whole genome shotgun (WGS) entry which is preliminary data.</text>
</comment>
<dbReference type="AlphaFoldDB" id="A0A9X3NGM4"/>
<dbReference type="FunFam" id="3.40.640.10:FF:000053">
    <property type="entry name" value="Aminotransferase, class I"/>
    <property type="match status" value="1"/>
</dbReference>
<accession>A0A9X3NGM4</accession>
<dbReference type="GO" id="GO:0030170">
    <property type="term" value="F:pyridoxal phosphate binding"/>
    <property type="evidence" value="ECO:0007669"/>
    <property type="project" value="InterPro"/>
</dbReference>
<dbReference type="InterPro" id="IPR050859">
    <property type="entry name" value="Class-I_PLP-dep_aminotransf"/>
</dbReference>
<reference evidence="8" key="1">
    <citation type="submission" date="2022-10" db="EMBL/GenBank/DDBJ databases">
        <title>The WGS of Solirubrobacter phytolaccae KCTC 29190.</title>
        <authorList>
            <person name="Jiang Z."/>
        </authorList>
    </citation>
    <scope>NUCLEOTIDE SEQUENCE</scope>
    <source>
        <strain evidence="8">KCTC 29190</strain>
    </source>
</reference>
<dbReference type="PANTHER" id="PTHR42790">
    <property type="entry name" value="AMINOTRANSFERASE"/>
    <property type="match status" value="1"/>
</dbReference>
<dbReference type="InterPro" id="IPR004839">
    <property type="entry name" value="Aminotransferase_I/II_large"/>
</dbReference>
<dbReference type="RefSeq" id="WP_270029201.1">
    <property type="nucleotide sequence ID" value="NZ_JAPDDP010000085.1"/>
</dbReference>
<protein>
    <submittedName>
        <fullName evidence="8">PLP-dependent aminotransferase family protein</fullName>
    </submittedName>
</protein>
<evidence type="ECO:0000259" key="7">
    <source>
        <dbReference type="Pfam" id="PF00155"/>
    </source>
</evidence>
<keyword evidence="9" id="KW-1185">Reference proteome</keyword>
<dbReference type="Proteomes" id="UP001147653">
    <property type="component" value="Unassembled WGS sequence"/>
</dbReference>
<keyword evidence="4 8" id="KW-0032">Aminotransferase</keyword>
<comment type="cofactor">
    <cofactor evidence="1">
        <name>pyridoxal 5'-phosphate</name>
        <dbReference type="ChEBI" id="CHEBI:597326"/>
    </cofactor>
</comment>
<dbReference type="EMBL" id="JAPDDP010000085">
    <property type="protein sequence ID" value="MDA0184747.1"/>
    <property type="molecule type" value="Genomic_DNA"/>
</dbReference>
<evidence type="ECO:0000256" key="5">
    <source>
        <dbReference type="ARBA" id="ARBA00022679"/>
    </source>
</evidence>
<dbReference type="PANTHER" id="PTHR42790:SF19">
    <property type="entry name" value="KYNURENINE_ALPHA-AMINOADIPATE AMINOTRANSFERASE, MITOCHONDRIAL"/>
    <property type="match status" value="1"/>
</dbReference>
<dbReference type="GO" id="GO:0008483">
    <property type="term" value="F:transaminase activity"/>
    <property type="evidence" value="ECO:0007669"/>
    <property type="project" value="UniProtKB-KW"/>
</dbReference>
<dbReference type="Pfam" id="PF00155">
    <property type="entry name" value="Aminotran_1_2"/>
    <property type="match status" value="1"/>
</dbReference>
<evidence type="ECO:0000256" key="1">
    <source>
        <dbReference type="ARBA" id="ARBA00001933"/>
    </source>
</evidence>
<dbReference type="InterPro" id="IPR015424">
    <property type="entry name" value="PyrdxlP-dep_Trfase"/>
</dbReference>
<evidence type="ECO:0000256" key="3">
    <source>
        <dbReference type="ARBA" id="ARBA00011738"/>
    </source>
</evidence>
<keyword evidence="5" id="KW-0808">Transferase</keyword>
<organism evidence="8 9">
    <name type="scientific">Solirubrobacter phytolaccae</name>
    <dbReference type="NCBI Taxonomy" id="1404360"/>
    <lineage>
        <taxon>Bacteria</taxon>
        <taxon>Bacillati</taxon>
        <taxon>Actinomycetota</taxon>
        <taxon>Thermoleophilia</taxon>
        <taxon>Solirubrobacterales</taxon>
        <taxon>Solirubrobacteraceae</taxon>
        <taxon>Solirubrobacter</taxon>
    </lineage>
</organism>
<dbReference type="Gene3D" id="3.90.1150.10">
    <property type="entry name" value="Aspartate Aminotransferase, domain 1"/>
    <property type="match status" value="1"/>
</dbReference>
<gene>
    <name evidence="8" type="ORF">OJ997_30880</name>
</gene>
<feature type="domain" description="Aminotransferase class I/classII large" evidence="7">
    <location>
        <begin position="58"/>
        <end position="386"/>
    </location>
</feature>
<evidence type="ECO:0000256" key="6">
    <source>
        <dbReference type="ARBA" id="ARBA00022898"/>
    </source>
</evidence>
<evidence type="ECO:0000313" key="8">
    <source>
        <dbReference type="EMBL" id="MDA0184747.1"/>
    </source>
</evidence>
<proteinExistence type="inferred from homology"/>